<reference evidence="4" key="1">
    <citation type="journal article" date="2021" name="Microorganisms">
        <title>Acidisoma silvae sp. nov. and Acidisomacellulosilytica sp. nov., Two Acidophilic Bacteria Isolated from Decaying Wood, Hydrolyzing Cellulose and Producing Poly-3-hydroxybutyrate.</title>
        <authorList>
            <person name="Mieszkin S."/>
            <person name="Pouder E."/>
            <person name="Uroz S."/>
            <person name="Simon-Colin C."/>
            <person name="Alain K."/>
        </authorList>
    </citation>
    <scope>NUCLEOTIDE SEQUENCE</scope>
    <source>
        <strain evidence="4">HW T2.11</strain>
    </source>
</reference>
<name>A0A963YT47_9PROT</name>
<keyword evidence="5" id="KW-1185">Reference proteome</keyword>
<keyword evidence="2" id="KW-0449">Lipoprotein</keyword>
<dbReference type="Pfam" id="PF02321">
    <property type="entry name" value="OEP"/>
    <property type="match status" value="2"/>
</dbReference>
<dbReference type="SUPFAM" id="SSF56954">
    <property type="entry name" value="Outer membrane efflux proteins (OEP)"/>
    <property type="match status" value="1"/>
</dbReference>
<dbReference type="InterPro" id="IPR003423">
    <property type="entry name" value="OMP_efflux"/>
</dbReference>
<dbReference type="InterPro" id="IPR010131">
    <property type="entry name" value="MdtP/NodT-like"/>
</dbReference>
<protein>
    <submittedName>
        <fullName evidence="4">Efflux transporter outer membrane subunit</fullName>
    </submittedName>
</protein>
<accession>A0A963YT47</accession>
<dbReference type="EMBL" id="JAESVB010000005">
    <property type="protein sequence ID" value="MCB8876042.1"/>
    <property type="molecule type" value="Genomic_DNA"/>
</dbReference>
<reference evidence="4" key="2">
    <citation type="submission" date="2021-01" db="EMBL/GenBank/DDBJ databases">
        <authorList>
            <person name="Mieszkin S."/>
            <person name="Pouder E."/>
            <person name="Alain K."/>
        </authorList>
    </citation>
    <scope>NUCLEOTIDE SEQUENCE</scope>
    <source>
        <strain evidence="4">HW T2.11</strain>
    </source>
</reference>
<comment type="subcellular location">
    <subcellularLocation>
        <location evidence="2">Cell membrane</location>
        <topology evidence="2">Lipid-anchor</topology>
    </subcellularLocation>
</comment>
<sequence>MIFSHRRLMLGPIGLLTLLPLAGCDVGPDYHRPASAVPAVFTAPGAQSASATGPAPIWPSATWWEGFGSPQLNQLMEEAKAHNYTIQGAIAAVEAADGAVRVAGGALLPTLSTAPGVNWSQVNTGSSGTNAVVNSNGTISTGGGGITDTRTYSAELSASYEIDFWGKNRATFNAAEASAMSARYAAEVTALTVVSEVADTYFAALAYQDQLRVAQANLKTAEDLLKVEQGRLAAGYSSVLDVAQQAALVAGQRADIPNLISEEKQEVIALGILVGRPPEEITIDPGTLSTLTSPAVVPGLPVELLRRRPDVAEAEATLISAVATTRAARAALFPSLTLSGSIGWENGAIAGLIAPQSLIINAAASATQTLFDNGELSGQVAEDRGLAKEDAASYQEAVLQAYTDVETALTQVNYTQQQQDLQQQAVQQARLSTTVSRAQLDAGTADITTLITAQQTQLTDENTLVTVQLARLEAYVALFKALGGGWQQAEPATAHPVPAINPSIIP</sequence>
<dbReference type="PANTHER" id="PTHR30203">
    <property type="entry name" value="OUTER MEMBRANE CATION EFFLUX PROTEIN"/>
    <property type="match status" value="1"/>
</dbReference>
<proteinExistence type="inferred from homology"/>
<evidence type="ECO:0000256" key="3">
    <source>
        <dbReference type="SAM" id="Coils"/>
    </source>
</evidence>
<keyword evidence="2" id="KW-0564">Palmitate</keyword>
<gene>
    <name evidence="4" type="ORF">ASILVAE211_12685</name>
</gene>
<evidence type="ECO:0000313" key="5">
    <source>
        <dbReference type="Proteomes" id="UP000708298"/>
    </source>
</evidence>
<evidence type="ECO:0000256" key="2">
    <source>
        <dbReference type="RuleBase" id="RU362097"/>
    </source>
</evidence>
<dbReference type="GO" id="GO:0015562">
    <property type="term" value="F:efflux transmembrane transporter activity"/>
    <property type="evidence" value="ECO:0007669"/>
    <property type="project" value="InterPro"/>
</dbReference>
<dbReference type="RefSeq" id="WP_227321700.1">
    <property type="nucleotide sequence ID" value="NZ_JAESVB010000005.1"/>
</dbReference>
<evidence type="ECO:0000256" key="1">
    <source>
        <dbReference type="ARBA" id="ARBA00007613"/>
    </source>
</evidence>
<dbReference type="Gene3D" id="2.20.200.10">
    <property type="entry name" value="Outer membrane efflux proteins (OEP)"/>
    <property type="match status" value="1"/>
</dbReference>
<organism evidence="4 5">
    <name type="scientific">Acidisoma silvae</name>
    <dbReference type="NCBI Taxonomy" id="2802396"/>
    <lineage>
        <taxon>Bacteria</taxon>
        <taxon>Pseudomonadati</taxon>
        <taxon>Pseudomonadota</taxon>
        <taxon>Alphaproteobacteria</taxon>
        <taxon>Acetobacterales</taxon>
        <taxon>Acidocellaceae</taxon>
        <taxon>Acidisoma</taxon>
    </lineage>
</organism>
<keyword evidence="2" id="KW-1134">Transmembrane beta strand</keyword>
<comment type="similarity">
    <text evidence="1 2">Belongs to the outer membrane factor (OMF) (TC 1.B.17) family.</text>
</comment>
<dbReference type="PANTHER" id="PTHR30203:SF33">
    <property type="entry name" value="BLR4455 PROTEIN"/>
    <property type="match status" value="1"/>
</dbReference>
<dbReference type="GO" id="GO:0005886">
    <property type="term" value="C:plasma membrane"/>
    <property type="evidence" value="ECO:0007669"/>
    <property type="project" value="UniProtKB-SubCell"/>
</dbReference>
<evidence type="ECO:0000313" key="4">
    <source>
        <dbReference type="EMBL" id="MCB8876042.1"/>
    </source>
</evidence>
<keyword evidence="2" id="KW-0812">Transmembrane</keyword>
<dbReference type="Gene3D" id="1.20.1600.10">
    <property type="entry name" value="Outer membrane efflux proteins (OEP)"/>
    <property type="match status" value="1"/>
</dbReference>
<dbReference type="AlphaFoldDB" id="A0A963YT47"/>
<keyword evidence="3" id="KW-0175">Coiled coil</keyword>
<dbReference type="Proteomes" id="UP000708298">
    <property type="component" value="Unassembled WGS sequence"/>
</dbReference>
<comment type="caution">
    <text evidence="4">The sequence shown here is derived from an EMBL/GenBank/DDBJ whole genome shotgun (WGS) entry which is preliminary data.</text>
</comment>
<dbReference type="NCBIfam" id="TIGR01845">
    <property type="entry name" value="outer_NodT"/>
    <property type="match status" value="1"/>
</dbReference>
<keyword evidence="2" id="KW-0472">Membrane</keyword>
<feature type="coiled-coil region" evidence="3">
    <location>
        <begin position="204"/>
        <end position="231"/>
    </location>
</feature>